<organism evidence="2 3">
    <name type="scientific">Absidia repens</name>
    <dbReference type="NCBI Taxonomy" id="90262"/>
    <lineage>
        <taxon>Eukaryota</taxon>
        <taxon>Fungi</taxon>
        <taxon>Fungi incertae sedis</taxon>
        <taxon>Mucoromycota</taxon>
        <taxon>Mucoromycotina</taxon>
        <taxon>Mucoromycetes</taxon>
        <taxon>Mucorales</taxon>
        <taxon>Cunninghamellaceae</taxon>
        <taxon>Absidia</taxon>
    </lineage>
</organism>
<dbReference type="EMBL" id="MCGE01000002">
    <property type="protein sequence ID" value="ORZ24154.1"/>
    <property type="molecule type" value="Genomic_DNA"/>
</dbReference>
<comment type="caution">
    <text evidence="2">The sequence shown here is derived from an EMBL/GenBank/DDBJ whole genome shotgun (WGS) entry which is preliminary data.</text>
</comment>
<dbReference type="AlphaFoldDB" id="A0A1X2IXW8"/>
<sequence>MKLNKLSLLSTITIFMVVFFVQPSLADLPPKTHEAADWTKDKVNAFLSKYNLGYDKRVDEARLAKKIQGYEMSAKNNAQYFGAKVDRFINSIKIRLEQQHNLSKQDLDSFINIIQNSLRQLELKGQLTGDRVGQAIDKVQRQMAHKKSITEGLWESIKNEVGSQFIGAHHYPSLLQRVFSASSSSLKSTTSDTKSSVDQWLEHVHENLLELKVLNERQMQSVLDQLRYAITKKNIHKLASAKWYNHLYHRLQRKGKLTEKQMDQIRETLEHEVNAYKVFAADYIGNKMEQSEQWVDDIYDHCCHTAEIIKASLEDWGSYLMARFYDLINQQQQIKNKARDDIKEAKTSVVNSVIKTEQDWKHSFDRYWRNTHLEAYRQLGYSEAQLDHLKTSFTSAFTNKQSLAQKNVDRVLKSLKQYMQNAQVQTSSQIQAEMDRIRRQLDYWKSRL</sequence>
<protein>
    <submittedName>
        <fullName evidence="2">Uncharacterized protein</fullName>
    </submittedName>
</protein>
<evidence type="ECO:0000313" key="3">
    <source>
        <dbReference type="Proteomes" id="UP000193560"/>
    </source>
</evidence>
<feature type="signal peptide" evidence="1">
    <location>
        <begin position="1"/>
        <end position="26"/>
    </location>
</feature>
<feature type="chain" id="PRO_5012642959" evidence="1">
    <location>
        <begin position="27"/>
        <end position="448"/>
    </location>
</feature>
<proteinExistence type="predicted"/>
<dbReference type="Proteomes" id="UP000193560">
    <property type="component" value="Unassembled WGS sequence"/>
</dbReference>
<evidence type="ECO:0000256" key="1">
    <source>
        <dbReference type="SAM" id="SignalP"/>
    </source>
</evidence>
<dbReference type="OrthoDB" id="2274989at2759"/>
<reference evidence="2 3" key="1">
    <citation type="submission" date="2016-07" db="EMBL/GenBank/DDBJ databases">
        <title>Pervasive Adenine N6-methylation of Active Genes in Fungi.</title>
        <authorList>
            <consortium name="DOE Joint Genome Institute"/>
            <person name="Mondo S.J."/>
            <person name="Dannebaum R.O."/>
            <person name="Kuo R.C."/>
            <person name="Labutti K."/>
            <person name="Haridas S."/>
            <person name="Kuo A."/>
            <person name="Salamov A."/>
            <person name="Ahrendt S.R."/>
            <person name="Lipzen A."/>
            <person name="Sullivan W."/>
            <person name="Andreopoulos W.B."/>
            <person name="Clum A."/>
            <person name="Lindquist E."/>
            <person name="Daum C."/>
            <person name="Ramamoorthy G.K."/>
            <person name="Gryganskyi A."/>
            <person name="Culley D."/>
            <person name="Magnuson J.K."/>
            <person name="James T.Y."/>
            <person name="O'Malley M.A."/>
            <person name="Stajich J.E."/>
            <person name="Spatafora J.W."/>
            <person name="Visel A."/>
            <person name="Grigoriev I.V."/>
        </authorList>
    </citation>
    <scope>NUCLEOTIDE SEQUENCE [LARGE SCALE GENOMIC DNA]</scope>
    <source>
        <strain evidence="2 3">NRRL 1336</strain>
    </source>
</reference>
<keyword evidence="3" id="KW-1185">Reference proteome</keyword>
<accession>A0A1X2IXW8</accession>
<keyword evidence="1" id="KW-0732">Signal</keyword>
<evidence type="ECO:0000313" key="2">
    <source>
        <dbReference type="EMBL" id="ORZ24154.1"/>
    </source>
</evidence>
<gene>
    <name evidence="2" type="ORF">BCR42DRAFT_446125</name>
</gene>
<name>A0A1X2IXW8_9FUNG</name>